<dbReference type="InterPro" id="IPR001110">
    <property type="entry name" value="UPF0012_CS"/>
</dbReference>
<comment type="similarity">
    <text evidence="1">Belongs to the carbon-nitrogen hydrolase superfamily. NIT1/NIT2 family.</text>
</comment>
<gene>
    <name evidence="3" type="ordered locus">MROS_2403</name>
</gene>
<dbReference type="STRING" id="1191523.MROS_2403"/>
<sequence>MKAALVQYSPEWENVDRNIDKIESLISTVKTHADLIIFPEMTLTGFTMKQKEFGEEIDGHSFKYFMDLSNRLKSDVICGIIEKEGTTYYNSSIHFSKGLIAAVYRKIHLFSHAKENNFYTNGKEPVVTKVGGIKAGLSICYDLRFPELYRLLRKAGSEILIDIANWPVDRIEHWRVLLRARAIENQSFVIGVNRTGNDPFYKYNGYSSVYDPMGNLITEAKDEEKVLIADLDIDDVRKTRDTFKFGEDICLI</sequence>
<dbReference type="PANTHER" id="PTHR47799">
    <property type="entry name" value="OMEGA-AMIDASE YAFV"/>
    <property type="match status" value="1"/>
</dbReference>
<dbReference type="AlphaFoldDB" id="I7A345"/>
<protein>
    <submittedName>
        <fullName evidence="3">Nitrilase/cyanide hydratase and apolipoprotein N-acyltransferase</fullName>
    </submittedName>
</protein>
<dbReference type="HOGENOM" id="CLU_030130_3_1_10"/>
<dbReference type="KEGG" id="mro:MROS_2403"/>
<dbReference type="EMBL" id="CP003557">
    <property type="protein sequence ID" value="AFN75633.1"/>
    <property type="molecule type" value="Genomic_DNA"/>
</dbReference>
<dbReference type="eggNOG" id="COG0388">
    <property type="taxonomic scope" value="Bacteria"/>
</dbReference>
<dbReference type="GO" id="GO:0016746">
    <property type="term" value="F:acyltransferase activity"/>
    <property type="evidence" value="ECO:0007669"/>
    <property type="project" value="UniProtKB-KW"/>
</dbReference>
<dbReference type="PROSITE" id="PS50263">
    <property type="entry name" value="CN_HYDROLASE"/>
    <property type="match status" value="1"/>
</dbReference>
<dbReference type="SUPFAM" id="SSF56317">
    <property type="entry name" value="Carbon-nitrogen hydrolase"/>
    <property type="match status" value="1"/>
</dbReference>
<dbReference type="PANTHER" id="PTHR47799:SF1">
    <property type="entry name" value="OMEGA-AMIDASE YAFV"/>
    <property type="match status" value="1"/>
</dbReference>
<reference evidence="3 4" key="1">
    <citation type="journal article" date="2013" name="PLoS ONE">
        <title>Genomic analysis of Melioribacter roseus, facultatively anaerobic organotrophic bacterium representing a novel deep lineage within Bacteriodetes/Chlorobi group.</title>
        <authorList>
            <person name="Kadnikov V.V."/>
            <person name="Mardanov A.V."/>
            <person name="Podosokorskaya O.A."/>
            <person name="Gavrilov S.N."/>
            <person name="Kublanov I.V."/>
            <person name="Beletsky A.V."/>
            <person name="Bonch-Osmolovskaya E.A."/>
            <person name="Ravin N.V."/>
        </authorList>
    </citation>
    <scope>NUCLEOTIDE SEQUENCE [LARGE SCALE GENOMIC DNA]</scope>
    <source>
        <strain evidence="4">JCM 17771 / P3M-2</strain>
    </source>
</reference>
<proteinExistence type="inferred from homology"/>
<dbReference type="OrthoDB" id="9811121at2"/>
<dbReference type="PROSITE" id="PS01227">
    <property type="entry name" value="UPF0012"/>
    <property type="match status" value="1"/>
</dbReference>
<evidence type="ECO:0000256" key="1">
    <source>
        <dbReference type="ARBA" id="ARBA00010613"/>
    </source>
</evidence>
<dbReference type="Proteomes" id="UP000009011">
    <property type="component" value="Chromosome"/>
</dbReference>
<keyword evidence="4" id="KW-1185">Reference proteome</keyword>
<dbReference type="Pfam" id="PF00795">
    <property type="entry name" value="CN_hydrolase"/>
    <property type="match status" value="1"/>
</dbReference>
<dbReference type="Gene3D" id="3.60.110.10">
    <property type="entry name" value="Carbon-nitrogen hydrolase"/>
    <property type="match status" value="1"/>
</dbReference>
<keyword evidence="3" id="KW-0012">Acyltransferase</keyword>
<evidence type="ECO:0000313" key="3">
    <source>
        <dbReference type="EMBL" id="AFN75633.1"/>
    </source>
</evidence>
<evidence type="ECO:0000313" key="4">
    <source>
        <dbReference type="Proteomes" id="UP000009011"/>
    </source>
</evidence>
<feature type="domain" description="CN hydrolase" evidence="2">
    <location>
        <begin position="1"/>
        <end position="233"/>
    </location>
</feature>
<keyword evidence="3" id="KW-0449">Lipoprotein</keyword>
<keyword evidence="3" id="KW-0808">Transferase</keyword>
<evidence type="ECO:0000259" key="2">
    <source>
        <dbReference type="PROSITE" id="PS50263"/>
    </source>
</evidence>
<dbReference type="InterPro" id="IPR036526">
    <property type="entry name" value="C-N_Hydrolase_sf"/>
</dbReference>
<accession>I7A345</accession>
<dbReference type="InterPro" id="IPR052737">
    <property type="entry name" value="Omega-amidase_YafV"/>
</dbReference>
<dbReference type="GO" id="GO:0050152">
    <property type="term" value="F:omega-amidase activity"/>
    <property type="evidence" value="ECO:0007669"/>
    <property type="project" value="TreeGrafter"/>
</dbReference>
<dbReference type="InterPro" id="IPR003010">
    <property type="entry name" value="C-N_Hydrolase"/>
</dbReference>
<name>I7A345_MELRP</name>
<organism evidence="3 4">
    <name type="scientific">Melioribacter roseus (strain DSM 23840 / JCM 17771 / VKM B-2668 / P3M-2)</name>
    <dbReference type="NCBI Taxonomy" id="1191523"/>
    <lineage>
        <taxon>Bacteria</taxon>
        <taxon>Pseudomonadati</taxon>
        <taxon>Ignavibacteriota</taxon>
        <taxon>Ignavibacteria</taxon>
        <taxon>Ignavibacteriales</taxon>
        <taxon>Melioribacteraceae</taxon>
        <taxon>Melioribacter</taxon>
    </lineage>
</organism>
<dbReference type="RefSeq" id="WP_014857063.1">
    <property type="nucleotide sequence ID" value="NC_018178.1"/>
</dbReference>
<dbReference type="GO" id="GO:0106008">
    <property type="term" value="F:2-oxoglutaramate amidase activity"/>
    <property type="evidence" value="ECO:0007669"/>
    <property type="project" value="TreeGrafter"/>
</dbReference>